<organism evidence="1 2">
    <name type="scientific">Glaciihabitans tibetensis</name>
    <dbReference type="NCBI Taxonomy" id="1266600"/>
    <lineage>
        <taxon>Bacteria</taxon>
        <taxon>Bacillati</taxon>
        <taxon>Actinomycetota</taxon>
        <taxon>Actinomycetes</taxon>
        <taxon>Micrococcales</taxon>
        <taxon>Microbacteriaceae</taxon>
        <taxon>Glaciihabitans</taxon>
    </lineage>
</organism>
<name>A0A2T0VIU8_9MICO</name>
<dbReference type="EMBL" id="PVTL01000001">
    <property type="protein sequence ID" value="PRY70138.1"/>
    <property type="molecule type" value="Genomic_DNA"/>
</dbReference>
<evidence type="ECO:0000313" key="1">
    <source>
        <dbReference type="EMBL" id="PRY70138.1"/>
    </source>
</evidence>
<dbReference type="AlphaFoldDB" id="A0A2T0VIU8"/>
<gene>
    <name evidence="1" type="ORF">B0I08_101265</name>
</gene>
<protein>
    <recommendedName>
        <fullName evidence="3">SbsA Ig-like domain-containing protein</fullName>
    </recommendedName>
</protein>
<reference evidence="1 2" key="1">
    <citation type="submission" date="2018-03" db="EMBL/GenBank/DDBJ databases">
        <title>Genomic Encyclopedia of Type Strains, Phase III (KMG-III): the genomes of soil and plant-associated and newly described type strains.</title>
        <authorList>
            <person name="Whitman W."/>
        </authorList>
    </citation>
    <scope>NUCLEOTIDE SEQUENCE [LARGE SCALE GENOMIC DNA]</scope>
    <source>
        <strain evidence="1 2">CGMCC 1.12484</strain>
    </source>
</reference>
<evidence type="ECO:0000313" key="2">
    <source>
        <dbReference type="Proteomes" id="UP000237983"/>
    </source>
</evidence>
<dbReference type="SUPFAM" id="SSF69304">
    <property type="entry name" value="Tricorn protease N-terminal domain"/>
    <property type="match status" value="1"/>
</dbReference>
<dbReference type="Proteomes" id="UP000237983">
    <property type="component" value="Unassembled WGS sequence"/>
</dbReference>
<evidence type="ECO:0008006" key="3">
    <source>
        <dbReference type="Google" id="ProtNLM"/>
    </source>
</evidence>
<comment type="caution">
    <text evidence="1">The sequence shown here is derived from an EMBL/GenBank/DDBJ whole genome shotgun (WGS) entry which is preliminary data.</text>
</comment>
<keyword evidence="2" id="KW-1185">Reference proteome</keyword>
<accession>A0A2T0VIU8</accession>
<proteinExistence type="predicted"/>
<sequence length="434" mass="45351">MLVAVFATLGFSQGPKLSSAQIDTAQVVQQGGQQLRLFVNQAVASIEADQITVTPAAAISVSTSGDVVAVQFDEPLRYNTDYVVEVSGVTSVYVAQPSTLTYEFTTASPELYYLDRAGDSDRIIRTALSTTDRDIVYEAASIEDYAVFDGALAVVTTGSDGGSALALVSAEGNVEDIALPGVGVVEQLQSSATTGMLGFIFTGTDAAGGTDYARTLFTVNLGGSRALVAVTGLDGLTPQVERWDFVPTTSDIVVYAADQSLLRVGLGDAATVLPLGQFSGFQSMSADGRTVVVTDPFGAVALNLNDGSIQRLDPSPLEGEVPFAGATAVVPSGGWVQQVADIDVTTGRYKSAMVFDDGNTARIIYRTPRDEGSFVNFALSPNGQYAVVETVPDVSTSVDDGYTVNPRSTSITTVFVDVGTGAVVKSIEGFRVSW</sequence>